<reference evidence="1 3" key="1">
    <citation type="submission" date="2014-09" db="EMBL/GenBank/DDBJ databases">
        <authorList>
            <person name="Regsiter A."/>
        </authorList>
    </citation>
    <scope>NUCLEOTIDE SEQUENCE [LARGE SCALE GENOMIC DNA]</scope>
</reference>
<evidence type="ECO:0000313" key="2">
    <source>
        <dbReference type="EMBL" id="MBD4336576.1"/>
    </source>
</evidence>
<name>A0A0U5GEN5_XANCI</name>
<evidence type="ECO:0000313" key="1">
    <source>
        <dbReference type="EMBL" id="CEG18571.1"/>
    </source>
</evidence>
<dbReference type="Proteomes" id="UP000653002">
    <property type="component" value="Unassembled WGS sequence"/>
</dbReference>
<comment type="caution">
    <text evidence="1">The sequence shown here is derived from an EMBL/GenBank/DDBJ whole genome shotgun (WGS) entry which is preliminary data.</text>
</comment>
<evidence type="ECO:0000313" key="3">
    <source>
        <dbReference type="Proteomes" id="UP000052230"/>
    </source>
</evidence>
<proteinExistence type="predicted"/>
<accession>A0A0U5GEN5</accession>
<organism evidence="1 3">
    <name type="scientific">Xanthomonas citri pv. citri</name>
    <dbReference type="NCBI Taxonomy" id="611301"/>
    <lineage>
        <taxon>Bacteria</taxon>
        <taxon>Pseudomonadati</taxon>
        <taxon>Pseudomonadota</taxon>
        <taxon>Gammaproteobacteria</taxon>
        <taxon>Lysobacterales</taxon>
        <taxon>Lysobacteraceae</taxon>
        <taxon>Xanthomonas</taxon>
    </lineage>
</organism>
<gene>
    <name evidence="2" type="ORF">GUH15_11000</name>
    <name evidence="1" type="ORF">XAC3562_850020</name>
</gene>
<dbReference type="AlphaFoldDB" id="A0A0U5GEN5"/>
<dbReference type="EMBL" id="JAABFR010000800">
    <property type="protein sequence ID" value="MBD4336576.1"/>
    <property type="molecule type" value="Genomic_DNA"/>
</dbReference>
<dbReference type="EMBL" id="CCXZ01000183">
    <property type="protein sequence ID" value="CEG18571.1"/>
    <property type="molecule type" value="Genomic_DNA"/>
</dbReference>
<reference evidence="2" key="2">
    <citation type="submission" date="2020-01" db="EMBL/GenBank/DDBJ databases">
        <authorList>
            <person name="Richard D."/>
        </authorList>
    </citation>
    <scope>NUCLEOTIDE SEQUENCE</scope>
    <source>
        <strain evidence="2">JP541</strain>
    </source>
</reference>
<protein>
    <submittedName>
        <fullName evidence="1">Uncharacterized protein</fullName>
    </submittedName>
</protein>
<keyword evidence="3" id="KW-1185">Reference proteome</keyword>
<dbReference type="Proteomes" id="UP000052230">
    <property type="component" value="Unassembled WGS sequence"/>
</dbReference>
<sequence>MPDPEQRGQRGNQAARACPLNRQRLDAAFYPVVATACRQARDNGQRRSRNDRGGVRLEAAVAIPIWSRA</sequence>